<evidence type="ECO:0000256" key="1">
    <source>
        <dbReference type="SAM" id="Phobius"/>
    </source>
</evidence>
<evidence type="ECO:0000313" key="3">
    <source>
        <dbReference type="Proteomes" id="UP001165068"/>
    </source>
</evidence>
<organism evidence="2 3">
    <name type="scientific">Microbacterium arabinogalactanolyticum</name>
    <dbReference type="NCBI Taxonomy" id="69365"/>
    <lineage>
        <taxon>Bacteria</taxon>
        <taxon>Bacillati</taxon>
        <taxon>Actinomycetota</taxon>
        <taxon>Actinomycetes</taxon>
        <taxon>Micrococcales</taxon>
        <taxon>Microbacteriaceae</taxon>
        <taxon>Microbacterium</taxon>
    </lineage>
</organism>
<feature type="transmembrane region" description="Helical" evidence="1">
    <location>
        <begin position="59"/>
        <end position="80"/>
    </location>
</feature>
<keyword evidence="3" id="KW-1185">Reference proteome</keyword>
<feature type="transmembrane region" description="Helical" evidence="1">
    <location>
        <begin position="148"/>
        <end position="173"/>
    </location>
</feature>
<keyword evidence="1" id="KW-0472">Membrane</keyword>
<protein>
    <recommendedName>
        <fullName evidence="4">Small multidrug efflux protein</fullName>
    </recommendedName>
</protein>
<reference evidence="2" key="1">
    <citation type="submission" date="2022-08" db="EMBL/GenBank/DDBJ databases">
        <title>Draft genome sequence of Microbacterium arabinogalactanolyticum JCM 9171.</title>
        <authorList>
            <person name="Fujita K."/>
            <person name="Ishiwata A."/>
            <person name="Fushinobu S."/>
        </authorList>
    </citation>
    <scope>NUCLEOTIDE SEQUENCE</scope>
    <source>
        <strain evidence="2">JCM 9171</strain>
    </source>
</reference>
<keyword evidence="1" id="KW-0812">Transmembrane</keyword>
<sequence length="174" mass="18421">MSNTLYTLGGNMHEALVDFIQSLPVWLQWLGGMAVAAIPFVESHFGTLIGVIAGVPLPVAMLAAIAGNLVSMLAFVFAASTARRTVLARRAPADADATPEPSARRQRVKRMLDRFGVPGVSLLGPMVVPNQFTSSILVSLGANRTAVIVWTSISIVMWSAIFALFGQLGLTALS</sequence>
<dbReference type="EMBL" id="BRZC01000001">
    <property type="protein sequence ID" value="GLC83454.1"/>
    <property type="molecule type" value="Genomic_DNA"/>
</dbReference>
<keyword evidence="1" id="KW-1133">Transmembrane helix</keyword>
<dbReference type="Proteomes" id="UP001165068">
    <property type="component" value="Unassembled WGS sequence"/>
</dbReference>
<evidence type="ECO:0008006" key="4">
    <source>
        <dbReference type="Google" id="ProtNLM"/>
    </source>
</evidence>
<proteinExistence type="predicted"/>
<gene>
    <name evidence="2" type="ORF">MIAR_00420</name>
</gene>
<accession>A0ABQ5NCH4</accession>
<feature type="transmembrane region" description="Helical" evidence="1">
    <location>
        <begin position="29"/>
        <end position="53"/>
    </location>
</feature>
<evidence type="ECO:0000313" key="2">
    <source>
        <dbReference type="EMBL" id="GLC83454.1"/>
    </source>
</evidence>
<dbReference type="RefSeq" id="WP_285629799.1">
    <property type="nucleotide sequence ID" value="NZ_BAAAUK010000001.1"/>
</dbReference>
<comment type="caution">
    <text evidence="2">The sequence shown here is derived from an EMBL/GenBank/DDBJ whole genome shotgun (WGS) entry which is preliminary data.</text>
</comment>
<feature type="transmembrane region" description="Helical" evidence="1">
    <location>
        <begin position="111"/>
        <end position="128"/>
    </location>
</feature>
<name>A0ABQ5NCH4_9MICO</name>